<dbReference type="InterPro" id="IPR001031">
    <property type="entry name" value="Thioesterase"/>
</dbReference>
<dbReference type="Gene3D" id="1.10.1200.10">
    <property type="entry name" value="ACP-like"/>
    <property type="match status" value="1"/>
</dbReference>
<dbReference type="PANTHER" id="PTHR24096">
    <property type="entry name" value="LONG-CHAIN-FATTY-ACID--COA LIGASE"/>
    <property type="match status" value="1"/>
</dbReference>
<dbReference type="InterPro" id="IPR045851">
    <property type="entry name" value="AMP-bd_C_sf"/>
</dbReference>
<dbReference type="InterPro" id="IPR009081">
    <property type="entry name" value="PP-bd_ACP"/>
</dbReference>
<dbReference type="Gene3D" id="3.30.300.30">
    <property type="match status" value="1"/>
</dbReference>
<dbReference type="SUPFAM" id="SSF56801">
    <property type="entry name" value="Acetyl-CoA synthetase-like"/>
    <property type="match status" value="1"/>
</dbReference>
<dbReference type="GO" id="GO:0006633">
    <property type="term" value="P:fatty acid biosynthetic process"/>
    <property type="evidence" value="ECO:0007669"/>
    <property type="project" value="TreeGrafter"/>
</dbReference>
<dbReference type="EMBL" id="JABFCT010000006">
    <property type="protein sequence ID" value="KAF5874783.1"/>
    <property type="molecule type" value="Genomic_DNA"/>
</dbReference>
<gene>
    <name evidence="2" type="ORF">Bfra_003232</name>
</gene>
<proteinExistence type="predicted"/>
<dbReference type="InterPro" id="IPR000873">
    <property type="entry name" value="AMP-dep_synth/lig_dom"/>
</dbReference>
<dbReference type="InterPro" id="IPR029058">
    <property type="entry name" value="AB_hydrolase_fold"/>
</dbReference>
<comment type="caution">
    <text evidence="2">The sequence shown here is derived from an EMBL/GenBank/DDBJ whole genome shotgun (WGS) entry which is preliminary data.</text>
</comment>
<evidence type="ECO:0000313" key="3">
    <source>
        <dbReference type="Proteomes" id="UP000531561"/>
    </source>
</evidence>
<dbReference type="GeneID" id="59257334"/>
<dbReference type="GO" id="GO:0031957">
    <property type="term" value="F:very long-chain fatty acid-CoA ligase activity"/>
    <property type="evidence" value="ECO:0007669"/>
    <property type="project" value="TreeGrafter"/>
</dbReference>
<sequence length="938" mass="103952">MSNKNLLGLLENAARNGAGHAKGVLVYHSSKEGDITFLGYERLLLLARQLSKHLRRLADVENKVVLMYFADHLESITWFWAITAAGGVPCVCPPLAKDFEPRRGVVKYLKGLLNDPLVLTSEALSSEFDGLNISYLLVVDKIESLKCKDKYESSIDDNLDKSLPTLAALMVTSGSTGNPKAVSLRHDQIIAAVNNKSTQHNTGQDDVFLNWIGLDHVANLTDMHLHAISIGAQQIHIASRDLLANPLWLLELIGKHGVSMTFAPNFFLSMLVRSLQTLENENSKKGPPVFNLSSLRGLLSGGEANVVESCEILSLKLSSYGAPKSVIRPGFGMTETCAGCIHNVVDCPCYDVTQGEEFCTLGDANPGVKMRISRYDGTIAEKNEVGLLEVSGPVVFREYYNNPEATNAAFTSDGWFKTGDVGLLDSKGRLRLTGRNKDMVVINGNNYSSESIEAAVQNVGIPGITPSFIAVWAYRPKNSPTETPCVAYLPTHPMQDTHARINTATAISKAVVKYCGARPFKIIGLPGTLLQKSSLGKLSRSKIRLAWEDGLYNEYEYGDTVIMENSRKAMEENAETKTQKLLLQVFHDLLTAESSQLGINIRLESELFEIGITSIDLLKLQRVIQNSMHMVIPMTIFFAHPIIRDLALALDALKEESKKDSNEKKKDYNPLSVLQPNGTKTPLFLIHPGIGDVLIFLNLARLIDDRPVYALRARGFDGEEYFSSIDEIVSSYYAAIKRVQPSGPYAIAGYSFGGSLAFEIAKAIQAQNDTVQFLGVIDQPPHFKEWAQTCDWYSAVLAIAMFMGLIKEEYIITVSEYIRRKSHEEVLDVLLEQADPAQVAEVGMTSQKLDNWAKLVYQLKVIGMDYDPVGNVTNMDVFHTTVNDERWGWPYDHIERWKEFVGSLKFHAVKGTHLTVMTPPNVLNFRNLIKEALTGRGL</sequence>
<dbReference type="InterPro" id="IPR042099">
    <property type="entry name" value="ANL_N_sf"/>
</dbReference>
<feature type="domain" description="Carrier" evidence="1">
    <location>
        <begin position="573"/>
        <end position="654"/>
    </location>
</feature>
<dbReference type="Gene3D" id="3.40.50.1820">
    <property type="entry name" value="alpha/beta hydrolase"/>
    <property type="match status" value="1"/>
</dbReference>
<dbReference type="OrthoDB" id="10253869at2759"/>
<dbReference type="Proteomes" id="UP000531561">
    <property type="component" value="Unassembled WGS sequence"/>
</dbReference>
<dbReference type="PROSITE" id="PS50075">
    <property type="entry name" value="CARRIER"/>
    <property type="match status" value="1"/>
</dbReference>
<dbReference type="Gene3D" id="3.40.50.12780">
    <property type="entry name" value="N-terminal domain of ligase-like"/>
    <property type="match status" value="1"/>
</dbReference>
<dbReference type="Pfam" id="PF00550">
    <property type="entry name" value="PP-binding"/>
    <property type="match status" value="1"/>
</dbReference>
<dbReference type="Pfam" id="PF00501">
    <property type="entry name" value="AMP-binding"/>
    <property type="match status" value="1"/>
</dbReference>
<accession>A0A8H6AWD3</accession>
<organism evidence="2 3">
    <name type="scientific">Botrytis fragariae</name>
    <dbReference type="NCBI Taxonomy" id="1964551"/>
    <lineage>
        <taxon>Eukaryota</taxon>
        <taxon>Fungi</taxon>
        <taxon>Dikarya</taxon>
        <taxon>Ascomycota</taxon>
        <taxon>Pezizomycotina</taxon>
        <taxon>Leotiomycetes</taxon>
        <taxon>Helotiales</taxon>
        <taxon>Sclerotiniaceae</taxon>
        <taxon>Botrytis</taxon>
    </lineage>
</organism>
<dbReference type="SUPFAM" id="SSF47336">
    <property type="entry name" value="ACP-like"/>
    <property type="match status" value="1"/>
</dbReference>
<protein>
    <submittedName>
        <fullName evidence="2">Putative thioesterase domain protein</fullName>
    </submittedName>
</protein>
<keyword evidence="3" id="KW-1185">Reference proteome</keyword>
<dbReference type="SUPFAM" id="SSF53474">
    <property type="entry name" value="alpha/beta-Hydrolases"/>
    <property type="match status" value="1"/>
</dbReference>
<dbReference type="PANTHER" id="PTHR24096:SF267">
    <property type="entry name" value="MALONATE--COA LIGASE ACSF3, MITOCHONDRIAL"/>
    <property type="match status" value="1"/>
</dbReference>
<dbReference type="AlphaFoldDB" id="A0A8H6AWD3"/>
<reference evidence="2 3" key="1">
    <citation type="journal article" date="2020" name="Phytopathology">
        <title>A high-quality genome resource of Botrytis fragariae, a new and rapidly spreading fungal pathogen causing strawberry gray mold in the U.S.A.</title>
        <authorList>
            <person name="Wu Y."/>
            <person name="Saski C.A."/>
            <person name="Schnabel G."/>
            <person name="Xiao S."/>
            <person name="Hu M."/>
        </authorList>
    </citation>
    <scope>NUCLEOTIDE SEQUENCE [LARGE SCALE GENOMIC DNA]</scope>
    <source>
        <strain evidence="2 3">BVB16</strain>
    </source>
</reference>
<dbReference type="InterPro" id="IPR036736">
    <property type="entry name" value="ACP-like_sf"/>
</dbReference>
<evidence type="ECO:0000259" key="1">
    <source>
        <dbReference type="PROSITE" id="PS50075"/>
    </source>
</evidence>
<evidence type="ECO:0000313" key="2">
    <source>
        <dbReference type="EMBL" id="KAF5874783.1"/>
    </source>
</evidence>
<dbReference type="RefSeq" id="XP_037193729.1">
    <property type="nucleotide sequence ID" value="XM_037333642.1"/>
</dbReference>
<dbReference type="Pfam" id="PF00975">
    <property type="entry name" value="Thioesterase"/>
    <property type="match status" value="1"/>
</dbReference>
<name>A0A8H6AWD3_9HELO</name>